<dbReference type="FunCoup" id="B0K0A6">
    <property type="interactions" value="233"/>
</dbReference>
<accession>B0K0A6</accession>
<gene>
    <name evidence="6" type="primary">sta-2</name>
    <name evidence="4" type="synonym">Cbr-sta-2</name>
    <name evidence="6" type="ORF">CBG19363</name>
    <name evidence="4" type="ORF">CBG_19363</name>
</gene>
<dbReference type="FunFam" id="1.10.238.10:FF:000541">
    <property type="entry name" value="CRE-STA-2 protein"/>
    <property type="match status" value="1"/>
</dbReference>
<evidence type="ECO:0000313" key="5">
    <source>
        <dbReference type="Proteomes" id="UP000008549"/>
    </source>
</evidence>
<feature type="domain" description="SH2" evidence="3">
    <location>
        <begin position="398"/>
        <end position="452"/>
    </location>
</feature>
<evidence type="ECO:0000313" key="4">
    <source>
        <dbReference type="EMBL" id="CAP36628.4"/>
    </source>
</evidence>
<evidence type="ECO:0000259" key="3">
    <source>
        <dbReference type="PROSITE" id="PS50001"/>
    </source>
</evidence>
<dbReference type="SUPFAM" id="SSF55550">
    <property type="entry name" value="SH2 domain"/>
    <property type="match status" value="1"/>
</dbReference>
<keyword evidence="1 2" id="KW-0727">SH2 domain</keyword>
<reference evidence="4 5" key="2">
    <citation type="journal article" date="2011" name="PLoS Genet.">
        <title>Caenorhabditis briggsae recombinant inbred line genotypes reveal inter-strain incompatibility and the evolution of recombination.</title>
        <authorList>
            <person name="Ross J.A."/>
            <person name="Koboldt D.C."/>
            <person name="Staisch J.E."/>
            <person name="Chamberlin H.M."/>
            <person name="Gupta B.P."/>
            <person name="Miller R.D."/>
            <person name="Baird S.E."/>
            <person name="Haag E.S."/>
        </authorList>
    </citation>
    <scope>NUCLEOTIDE SEQUENCE [LARGE SCALE GENOMIC DNA]</scope>
    <source>
        <strain evidence="4 5">AF16</strain>
    </source>
</reference>
<evidence type="ECO:0000313" key="6">
    <source>
        <dbReference type="WormBase" id="CBG19363"/>
    </source>
</evidence>
<proteinExistence type="predicted"/>
<dbReference type="Gene3D" id="3.30.505.10">
    <property type="entry name" value="SH2 domain"/>
    <property type="match status" value="1"/>
</dbReference>
<dbReference type="PANTHER" id="PTHR11801">
    <property type="entry name" value="SIGNAL TRANSDUCER AND ACTIVATOR OF TRANSCRIPTION"/>
    <property type="match status" value="1"/>
</dbReference>
<evidence type="ECO:0000256" key="2">
    <source>
        <dbReference type="PROSITE-ProRule" id="PRU00191"/>
    </source>
</evidence>
<dbReference type="STRING" id="6238.B0K0A6"/>
<dbReference type="GO" id="GO:0000981">
    <property type="term" value="F:DNA-binding transcription factor activity, RNA polymerase II-specific"/>
    <property type="evidence" value="ECO:0000318"/>
    <property type="project" value="GO_Central"/>
</dbReference>
<dbReference type="InterPro" id="IPR036860">
    <property type="entry name" value="SH2_dom_sf"/>
</dbReference>
<dbReference type="GO" id="GO:0005737">
    <property type="term" value="C:cytoplasm"/>
    <property type="evidence" value="ECO:0000318"/>
    <property type="project" value="GO_Central"/>
</dbReference>
<evidence type="ECO:0000256" key="1">
    <source>
        <dbReference type="ARBA" id="ARBA00022999"/>
    </source>
</evidence>
<dbReference type="Proteomes" id="UP000008549">
    <property type="component" value="Unassembled WGS sequence"/>
</dbReference>
<dbReference type="Gene3D" id="1.10.238.10">
    <property type="entry name" value="EF-hand"/>
    <property type="match status" value="1"/>
</dbReference>
<dbReference type="GO" id="GO:0042127">
    <property type="term" value="P:regulation of cell population proliferation"/>
    <property type="evidence" value="ECO:0000318"/>
    <property type="project" value="GO_Central"/>
</dbReference>
<dbReference type="GO" id="GO:0000978">
    <property type="term" value="F:RNA polymerase II cis-regulatory region sequence-specific DNA binding"/>
    <property type="evidence" value="ECO:0000318"/>
    <property type="project" value="GO_Central"/>
</dbReference>
<dbReference type="EMBL" id="HE601047">
    <property type="protein sequence ID" value="CAP36628.4"/>
    <property type="molecule type" value="Genomic_DNA"/>
</dbReference>
<dbReference type="GO" id="GO:0006357">
    <property type="term" value="P:regulation of transcription by RNA polymerase II"/>
    <property type="evidence" value="ECO:0000318"/>
    <property type="project" value="GO_Central"/>
</dbReference>
<organism evidence="4 5">
    <name type="scientific">Caenorhabditis briggsae</name>
    <dbReference type="NCBI Taxonomy" id="6238"/>
    <lineage>
        <taxon>Eukaryota</taxon>
        <taxon>Metazoa</taxon>
        <taxon>Ecdysozoa</taxon>
        <taxon>Nematoda</taxon>
        <taxon>Chromadorea</taxon>
        <taxon>Rhabditida</taxon>
        <taxon>Rhabditina</taxon>
        <taxon>Rhabditomorpha</taxon>
        <taxon>Rhabditoidea</taxon>
        <taxon>Rhabditidae</taxon>
        <taxon>Peloderinae</taxon>
        <taxon>Caenorhabditis</taxon>
    </lineage>
</organism>
<dbReference type="InParanoid" id="B0K0A6"/>
<name>B0K0A6_CAEBR</name>
<dbReference type="GO" id="GO:0005634">
    <property type="term" value="C:nucleus"/>
    <property type="evidence" value="ECO:0000318"/>
    <property type="project" value="GO_Central"/>
</dbReference>
<dbReference type="eggNOG" id="KOG1609">
    <property type="taxonomic scope" value="Eukaryota"/>
</dbReference>
<dbReference type="GO" id="GO:0007259">
    <property type="term" value="P:cell surface receptor signaling pathway via JAK-STAT"/>
    <property type="evidence" value="ECO:0000318"/>
    <property type="project" value="GO_Central"/>
</dbReference>
<dbReference type="InterPro" id="IPR000980">
    <property type="entry name" value="SH2"/>
</dbReference>
<protein>
    <submittedName>
        <fullName evidence="4">Protein CBR-STA-2</fullName>
    </submittedName>
</protein>
<keyword evidence="5" id="KW-1185">Reference proteome</keyword>
<dbReference type="AlphaFoldDB" id="B0K0A6"/>
<dbReference type="InterPro" id="IPR001217">
    <property type="entry name" value="STAT"/>
</dbReference>
<dbReference type="WormBase" id="CBG19363">
    <property type="protein sequence ID" value="CBP48299"/>
    <property type="gene ID" value="WBGene00038599"/>
    <property type="gene designation" value="Cbr-sta-2"/>
</dbReference>
<dbReference type="InterPro" id="IPR057515">
    <property type="entry name" value="STATB_N"/>
</dbReference>
<dbReference type="Pfam" id="PF24629">
    <property type="entry name" value="STATB_N"/>
    <property type="match status" value="1"/>
</dbReference>
<reference evidence="4 5" key="1">
    <citation type="journal article" date="2003" name="PLoS Biol.">
        <title>The genome sequence of Caenorhabditis briggsae: a platform for comparative genomics.</title>
        <authorList>
            <person name="Stein L.D."/>
            <person name="Bao Z."/>
            <person name="Blasiar D."/>
            <person name="Blumenthal T."/>
            <person name="Brent M.R."/>
            <person name="Chen N."/>
            <person name="Chinwalla A."/>
            <person name="Clarke L."/>
            <person name="Clee C."/>
            <person name="Coghlan A."/>
            <person name="Coulson A."/>
            <person name="D'Eustachio P."/>
            <person name="Fitch D.H."/>
            <person name="Fulton L.A."/>
            <person name="Fulton R.E."/>
            <person name="Griffiths-Jones S."/>
            <person name="Harris T.W."/>
            <person name="Hillier L.W."/>
            <person name="Kamath R."/>
            <person name="Kuwabara P.E."/>
            <person name="Mardis E.R."/>
            <person name="Marra M.A."/>
            <person name="Miner T.L."/>
            <person name="Minx P."/>
            <person name="Mullikin J.C."/>
            <person name="Plumb R.W."/>
            <person name="Rogers J."/>
            <person name="Schein J.E."/>
            <person name="Sohrmann M."/>
            <person name="Spieth J."/>
            <person name="Stajich J.E."/>
            <person name="Wei C."/>
            <person name="Willey D."/>
            <person name="Wilson R.K."/>
            <person name="Durbin R."/>
            <person name="Waterston R.H."/>
        </authorList>
    </citation>
    <scope>NUCLEOTIDE SEQUENCE [LARGE SCALE GENOMIC DNA]</scope>
    <source>
        <strain evidence="4 5">AF16</strain>
    </source>
</reference>
<sequence>MSSSAISDQMDVESSSAFSPAEPVVDGAFVSKHNLSAEAYQGFKECADSLLSGKVAQPEQLAFIQRTLQICENVILNFEDEKQHLMSDVLLVWAMKQQKLSIATLHTQQLHYKELDLINLQFEYFGELLQQTLSGLDYLKQYYPNVGFEEVHSKVRNLTHYFLYYSIIVSRQPPSVIVKCGEAENHRRSRFWFNTEIRILGGSAFGIDTNNENSNKVAKKVQLRRDSVATKRYCLCYNIQLQTNCGIELVGKKVSLPFAVLVGPKADVEAKLFLERSFADLVRHPLSDIPTHVSCAEMADALEMKFQAIVETPQKNTDGPSVVQPRKFNMQTKQHLVMRMKPNQQGFLALDNFMKLAVAEEFQQKKSAASDGDWKLVPFYDWFFKLAEITNKYLYSMWYDGLIYGFCSKEDAENILRCIPRSVLLVRFSDIEYGKVKISVKSRNGGWKSYMVLYGTLSSLSQKSVTTGTSHVSDFRAIWLQTKSTLIIKERLPKTLIHMIYQLDITSTNCSKIKCCCTVSSGSFDDMSHELNKTFDEGRCPTRKTTSSGRVNWRIKKKLKNQEKMVTNLQSIVIASICLVSVFVAGENNEVTVPAVRVVRLQVDYRNASVSDLQKIHKWNAIMRNSVLASLKFINKHWLICGGSPSDSSSSSNADCGKAQVTGEIVGDRHYRINVTLIAERDPVKNAKVGATSTVYAVAHIGLKGGIFQYTNALKTLGKPEPKLAFDEAFFCYRGATLVDTDKCRKDRRLRDSPLLDSVNTPIPLANLLAL</sequence>
<dbReference type="PROSITE" id="PS50001">
    <property type="entry name" value="SH2"/>
    <property type="match status" value="1"/>
</dbReference>
<dbReference type="GO" id="GO:0006952">
    <property type="term" value="P:defense response"/>
    <property type="evidence" value="ECO:0000318"/>
    <property type="project" value="GO_Central"/>
</dbReference>